<dbReference type="PANTHER" id="PTHR11017">
    <property type="entry name" value="LEUCINE-RICH REPEAT-CONTAINING PROTEIN"/>
    <property type="match status" value="1"/>
</dbReference>
<reference evidence="1" key="1">
    <citation type="journal article" date="2023" name="bioRxiv">
        <title>Improved chromosome-level genome assembly for marigold (Tagetes erecta).</title>
        <authorList>
            <person name="Jiang F."/>
            <person name="Yuan L."/>
            <person name="Wang S."/>
            <person name="Wang H."/>
            <person name="Xu D."/>
            <person name="Wang A."/>
            <person name="Fan W."/>
        </authorList>
    </citation>
    <scope>NUCLEOTIDE SEQUENCE</scope>
    <source>
        <strain evidence="1">WSJ</strain>
        <tissue evidence="1">Leaf</tissue>
    </source>
</reference>
<dbReference type="SUPFAM" id="SSF52058">
    <property type="entry name" value="L domain-like"/>
    <property type="match status" value="1"/>
</dbReference>
<dbReference type="EMBL" id="JAUHHV010000008">
    <property type="protein sequence ID" value="KAK1415962.1"/>
    <property type="molecule type" value="Genomic_DNA"/>
</dbReference>
<dbReference type="Proteomes" id="UP001229421">
    <property type="component" value="Unassembled WGS sequence"/>
</dbReference>
<dbReference type="Gene3D" id="3.80.10.10">
    <property type="entry name" value="Ribonuclease Inhibitor"/>
    <property type="match status" value="2"/>
</dbReference>
<sequence>MHDLIQEMGLNIVKENQLNYPEKLDPEKHYPAKHSRFWEEKDVRSIWAMDATKELDKIEAISVKSYMYASLPSQNHQVLANMKNLRWIDWTGGHGGSLPRNFPPGELHCLILRGGQQRQLWKGYKFLPSLKMIKLQAMDNLITTPNFRGLPNLERFMLFDTWNIKEIHSSIEGLERLGYLSVEYCNNFKMFPPTNVIKKLDSLIISNCRKLSNCWKKDNLFEQYSTNIFVTCMPCCCGKGHADKPSNDVEEPFLIHKGMDHVGLQFISRRLRKLILRQCNFRDEDIDYDVWDLPNLQELDLSLNLFSRLNFSILKVPRLKWLDVSECKSLVELSGFPSSISSIRADWCDSLKTVGDTSNCRWLWNVSFYGRNIGVSARCGDMVLQSLLEGNAIEDHFISFTHSAGHHIPNRFVDRLVIGKKCTLQLPPNWYNDYSGFLICNANNYYALSFMISMKQDLDTDFRSEVCQESDEASNESYFNSTYIGYVSFNSLIRHGARLNPAYNMISFSIDATYETSYEGESRFVAELIPRKSKDHVAQTTKVTPDCSHFYDEEREFGKTFTIQRHSESSIKILWRPCYWY</sequence>
<accession>A0AAD8K8C8</accession>
<comment type="caution">
    <text evidence="1">The sequence shown here is derived from an EMBL/GenBank/DDBJ whole genome shotgun (WGS) entry which is preliminary data.</text>
</comment>
<organism evidence="1 2">
    <name type="scientific">Tagetes erecta</name>
    <name type="common">African marigold</name>
    <dbReference type="NCBI Taxonomy" id="13708"/>
    <lineage>
        <taxon>Eukaryota</taxon>
        <taxon>Viridiplantae</taxon>
        <taxon>Streptophyta</taxon>
        <taxon>Embryophyta</taxon>
        <taxon>Tracheophyta</taxon>
        <taxon>Spermatophyta</taxon>
        <taxon>Magnoliopsida</taxon>
        <taxon>eudicotyledons</taxon>
        <taxon>Gunneridae</taxon>
        <taxon>Pentapetalae</taxon>
        <taxon>asterids</taxon>
        <taxon>campanulids</taxon>
        <taxon>Asterales</taxon>
        <taxon>Asteraceae</taxon>
        <taxon>Asteroideae</taxon>
        <taxon>Heliantheae alliance</taxon>
        <taxon>Tageteae</taxon>
        <taxon>Tagetes</taxon>
    </lineage>
</organism>
<keyword evidence="2" id="KW-1185">Reference proteome</keyword>
<dbReference type="InterPro" id="IPR032675">
    <property type="entry name" value="LRR_dom_sf"/>
</dbReference>
<protein>
    <submittedName>
        <fullName evidence="1">Uncharacterized protein</fullName>
    </submittedName>
</protein>
<dbReference type="GO" id="GO:0006952">
    <property type="term" value="P:defense response"/>
    <property type="evidence" value="ECO:0007669"/>
    <property type="project" value="InterPro"/>
</dbReference>
<name>A0AAD8K8C8_TARER</name>
<proteinExistence type="predicted"/>
<gene>
    <name evidence="1" type="ORF">QVD17_31750</name>
</gene>
<evidence type="ECO:0000313" key="1">
    <source>
        <dbReference type="EMBL" id="KAK1415962.1"/>
    </source>
</evidence>
<dbReference type="InterPro" id="IPR044974">
    <property type="entry name" value="Disease_R_plants"/>
</dbReference>
<evidence type="ECO:0000313" key="2">
    <source>
        <dbReference type="Proteomes" id="UP001229421"/>
    </source>
</evidence>
<dbReference type="PANTHER" id="PTHR11017:SF271">
    <property type="entry name" value="DISEASE RESISTANCE PROTEIN (TIR-NBS-LRR CLASS) FAMILY"/>
    <property type="match status" value="1"/>
</dbReference>
<dbReference type="AlphaFoldDB" id="A0AAD8K8C8"/>